<dbReference type="EMBL" id="JACIDX010000016">
    <property type="protein sequence ID" value="MBB3956816.1"/>
    <property type="molecule type" value="Genomic_DNA"/>
</dbReference>
<dbReference type="Pfam" id="PF08660">
    <property type="entry name" value="Alg14"/>
    <property type="match status" value="1"/>
</dbReference>
<evidence type="ECO:0000256" key="2">
    <source>
        <dbReference type="ARBA" id="ARBA00022692"/>
    </source>
</evidence>
<keyword evidence="6" id="KW-0808">Transferase</keyword>
<dbReference type="AlphaFoldDB" id="A0A7W6G7Z5"/>
<gene>
    <name evidence="6" type="ORF">GGR38_003782</name>
</gene>
<evidence type="ECO:0000313" key="6">
    <source>
        <dbReference type="EMBL" id="MBB3956816.1"/>
    </source>
</evidence>
<dbReference type="GO" id="GO:0004577">
    <property type="term" value="F:N-acetylglucosaminyldiphosphodolichol N-acetylglucosaminyltransferase activity"/>
    <property type="evidence" value="ECO:0007669"/>
    <property type="project" value="TreeGrafter"/>
</dbReference>
<dbReference type="InterPro" id="IPR013969">
    <property type="entry name" value="Oligosacch_biosynth_Alg14"/>
</dbReference>
<accession>A0A7W6G7Z5</accession>
<comment type="subcellular location">
    <subcellularLocation>
        <location evidence="1">Endoplasmic reticulum membrane</location>
        <topology evidence="1">Single-pass membrane protein</topology>
    </subcellularLocation>
</comment>
<evidence type="ECO:0000256" key="4">
    <source>
        <dbReference type="ARBA" id="ARBA00022989"/>
    </source>
</evidence>
<evidence type="ECO:0000256" key="1">
    <source>
        <dbReference type="ARBA" id="ARBA00004389"/>
    </source>
</evidence>
<reference evidence="6 7" key="1">
    <citation type="submission" date="2020-08" db="EMBL/GenBank/DDBJ databases">
        <title>Genomic Encyclopedia of Type Strains, Phase IV (KMG-IV): sequencing the most valuable type-strain genomes for metagenomic binning, comparative biology and taxonomic classification.</title>
        <authorList>
            <person name="Goeker M."/>
        </authorList>
    </citation>
    <scope>NUCLEOTIDE SEQUENCE [LARGE SCALE GENOMIC DNA]</scope>
    <source>
        <strain evidence="6 7">DSM 27057</strain>
    </source>
</reference>
<keyword evidence="7" id="KW-1185">Reference proteome</keyword>
<name>A0A7W6G7Z5_9SPHN</name>
<evidence type="ECO:0000256" key="3">
    <source>
        <dbReference type="ARBA" id="ARBA00022824"/>
    </source>
</evidence>
<evidence type="ECO:0000256" key="5">
    <source>
        <dbReference type="ARBA" id="ARBA00023136"/>
    </source>
</evidence>
<keyword evidence="2" id="KW-0812">Transmembrane</keyword>
<keyword evidence="3" id="KW-0256">Endoplasmic reticulum</keyword>
<proteinExistence type="predicted"/>
<dbReference type="RefSeq" id="WP_221227153.1">
    <property type="nucleotide sequence ID" value="NZ_JACIDX010000016.1"/>
</dbReference>
<dbReference type="Gene3D" id="3.40.50.2000">
    <property type="entry name" value="Glycogen Phosphorylase B"/>
    <property type="match status" value="1"/>
</dbReference>
<sequence length="163" mass="17752">MIPPHYSTQHSPTRSKRVALIASAGGHWIELTRFAGAFMDYECLFISTASGLAAPVGDRPVVQISDGSRDTIYLLFKSVFGIYRALRSFQPDVVITTGAAPGVIALLVGKILGATTIWTDSIANSEELSLSGKIAKCFADLRLTQWEHLADPKHNICYMGRII</sequence>
<organism evidence="6 7">
    <name type="scientific">Novosphingobium sediminicola</name>
    <dbReference type="NCBI Taxonomy" id="563162"/>
    <lineage>
        <taxon>Bacteria</taxon>
        <taxon>Pseudomonadati</taxon>
        <taxon>Pseudomonadota</taxon>
        <taxon>Alphaproteobacteria</taxon>
        <taxon>Sphingomonadales</taxon>
        <taxon>Sphingomonadaceae</taxon>
        <taxon>Novosphingobium</taxon>
    </lineage>
</organism>
<evidence type="ECO:0000313" key="7">
    <source>
        <dbReference type="Proteomes" id="UP000548867"/>
    </source>
</evidence>
<dbReference type="PANTHER" id="PTHR12154">
    <property type="entry name" value="GLYCOSYL TRANSFERASE-RELATED"/>
    <property type="match status" value="1"/>
</dbReference>
<dbReference type="PANTHER" id="PTHR12154:SF4">
    <property type="entry name" value="UDP-N-ACETYLGLUCOSAMINE TRANSFERASE SUBUNIT ALG14 HOMOLOG"/>
    <property type="match status" value="1"/>
</dbReference>
<keyword evidence="5" id="KW-0472">Membrane</keyword>
<dbReference type="Proteomes" id="UP000548867">
    <property type="component" value="Unassembled WGS sequence"/>
</dbReference>
<comment type="caution">
    <text evidence="6">The sequence shown here is derived from an EMBL/GenBank/DDBJ whole genome shotgun (WGS) entry which is preliminary data.</text>
</comment>
<dbReference type="SUPFAM" id="SSF53756">
    <property type="entry name" value="UDP-Glycosyltransferase/glycogen phosphorylase"/>
    <property type="match status" value="1"/>
</dbReference>
<dbReference type="GO" id="GO:0006488">
    <property type="term" value="P:dolichol-linked oligosaccharide biosynthetic process"/>
    <property type="evidence" value="ECO:0007669"/>
    <property type="project" value="InterPro"/>
</dbReference>
<keyword evidence="4" id="KW-1133">Transmembrane helix</keyword>
<protein>
    <submittedName>
        <fullName evidence="6">UDP-N-acetylglucosamine:LPS N-acetylglucosamine transferase</fullName>
    </submittedName>
</protein>